<keyword evidence="2" id="KW-1185">Reference proteome</keyword>
<proteinExistence type="predicted"/>
<comment type="caution">
    <text evidence="1">The sequence shown here is derived from an EMBL/GenBank/DDBJ whole genome shotgun (WGS) entry which is preliminary data.</text>
</comment>
<organism evidence="1 2">
    <name type="scientific">Mitsuokella multacida DSM 20544</name>
    <dbReference type="NCBI Taxonomy" id="500635"/>
    <lineage>
        <taxon>Bacteria</taxon>
        <taxon>Bacillati</taxon>
        <taxon>Bacillota</taxon>
        <taxon>Negativicutes</taxon>
        <taxon>Selenomonadales</taxon>
        <taxon>Selenomonadaceae</taxon>
        <taxon>Mitsuokella</taxon>
    </lineage>
</organism>
<dbReference type="HOGENOM" id="CLU_3154922_0_0_9"/>
<dbReference type="Proteomes" id="UP000003671">
    <property type="component" value="Unassembled WGS sequence"/>
</dbReference>
<dbReference type="EMBL" id="ABWK02000012">
    <property type="protein sequence ID" value="EEX68978.1"/>
    <property type="molecule type" value="Genomic_DNA"/>
</dbReference>
<accession>C9KLG4</accession>
<evidence type="ECO:0000313" key="1">
    <source>
        <dbReference type="EMBL" id="EEX68978.1"/>
    </source>
</evidence>
<reference evidence="1" key="1">
    <citation type="submission" date="2009-09" db="EMBL/GenBank/DDBJ databases">
        <authorList>
            <person name="Weinstock G."/>
            <person name="Sodergren E."/>
            <person name="Clifton S."/>
            <person name="Fulton L."/>
            <person name="Fulton B."/>
            <person name="Courtney L."/>
            <person name="Fronick C."/>
            <person name="Harrison M."/>
            <person name="Strong C."/>
            <person name="Farmer C."/>
            <person name="Delahaunty K."/>
            <person name="Markovic C."/>
            <person name="Hall O."/>
            <person name="Minx P."/>
            <person name="Tomlinson C."/>
            <person name="Mitreva M."/>
            <person name="Nelson J."/>
            <person name="Hou S."/>
            <person name="Wollam A."/>
            <person name="Pepin K.H."/>
            <person name="Johnson M."/>
            <person name="Bhonagiri V."/>
            <person name="Nash W.E."/>
            <person name="Warren W."/>
            <person name="Chinwalla A."/>
            <person name="Mardis E.R."/>
            <person name="Wilson R.K."/>
        </authorList>
    </citation>
    <scope>NUCLEOTIDE SEQUENCE [LARGE SCALE GENOMIC DNA]</scope>
    <source>
        <strain evidence="1">DSM 20544</strain>
    </source>
</reference>
<gene>
    <name evidence="1" type="ORF">MITSMUL_04048</name>
</gene>
<dbReference type="AlphaFoldDB" id="C9KLG4"/>
<name>C9KLG4_9FIRM</name>
<sequence length="48" mass="5628">MITSANKMMIVYLSFSRSLPESPVHDVNNHEKKSLAAKLFFFFMRCEM</sequence>
<evidence type="ECO:0000313" key="2">
    <source>
        <dbReference type="Proteomes" id="UP000003671"/>
    </source>
</evidence>
<protein>
    <submittedName>
        <fullName evidence="1">Uncharacterized protein</fullName>
    </submittedName>
</protein>